<dbReference type="InterPro" id="IPR009351">
    <property type="entry name" value="AlkZ-like"/>
</dbReference>
<gene>
    <name evidence="1" type="ORF">J4035_00995</name>
</gene>
<organism evidence="1 2">
    <name type="scientific">Cellulomonas fengjieae</name>
    <dbReference type="NCBI Taxonomy" id="2819978"/>
    <lineage>
        <taxon>Bacteria</taxon>
        <taxon>Bacillati</taxon>
        <taxon>Actinomycetota</taxon>
        <taxon>Actinomycetes</taxon>
        <taxon>Micrococcales</taxon>
        <taxon>Cellulomonadaceae</taxon>
        <taxon>Cellulomonas</taxon>
    </lineage>
</organism>
<proteinExistence type="predicted"/>
<dbReference type="RefSeq" id="WP_208212774.1">
    <property type="nucleotide sequence ID" value="NZ_CP074404.1"/>
</dbReference>
<protein>
    <submittedName>
        <fullName evidence="1">Winged helix DNA-binding domain-containing protein</fullName>
    </submittedName>
</protein>
<dbReference type="Proteomes" id="UP000678317">
    <property type="component" value="Unassembled WGS sequence"/>
</dbReference>
<dbReference type="Pfam" id="PF06224">
    <property type="entry name" value="AlkZ-like"/>
    <property type="match status" value="1"/>
</dbReference>
<dbReference type="PANTHER" id="PTHR30528">
    <property type="entry name" value="CYTOPLASMIC PROTEIN"/>
    <property type="match status" value="1"/>
</dbReference>
<keyword evidence="1" id="KW-0238">DNA-binding</keyword>
<dbReference type="PANTHER" id="PTHR30528:SF0">
    <property type="entry name" value="CYTOPLASMIC PROTEIN"/>
    <property type="match status" value="1"/>
</dbReference>
<dbReference type="GO" id="GO:0003677">
    <property type="term" value="F:DNA binding"/>
    <property type="evidence" value="ECO:0007669"/>
    <property type="project" value="UniProtKB-KW"/>
</dbReference>
<comment type="caution">
    <text evidence="1">The sequence shown here is derived from an EMBL/GenBank/DDBJ whole genome shotgun (WGS) entry which is preliminary data.</text>
</comment>
<dbReference type="EMBL" id="JAGFBM010000001">
    <property type="protein sequence ID" value="MBO3083203.1"/>
    <property type="molecule type" value="Genomic_DNA"/>
</dbReference>
<evidence type="ECO:0000313" key="1">
    <source>
        <dbReference type="EMBL" id="MBO3083203.1"/>
    </source>
</evidence>
<name>A0ABS3SBS1_9CELL</name>
<reference evidence="1 2" key="1">
    <citation type="submission" date="2021-03" db="EMBL/GenBank/DDBJ databases">
        <title>novel species in genus Cellulomonas.</title>
        <authorList>
            <person name="Zhang G."/>
        </authorList>
    </citation>
    <scope>NUCLEOTIDE SEQUENCE [LARGE SCALE GENOMIC DNA]</scope>
    <source>
        <strain evidence="2">zg-ZUI188</strain>
    </source>
</reference>
<accession>A0ABS3SBS1</accession>
<evidence type="ECO:0000313" key="2">
    <source>
        <dbReference type="Proteomes" id="UP000678317"/>
    </source>
</evidence>
<sequence length="368" mass="41380">MKVHELSRADARRVAVRAQRLTADRPTDLHETVHDLWLLLLDPTAAVAPSADLVLWSRLGSAYEPRDLADALDEQSILEYRGTLRVAADLALYRAEMAVWPGPDDRLKDWQRAHRQWVTDNEGCRQDILELLRSDGPLPLSELPDTCVRPWRSTGWNNNRNVTMLLSLMVQMGDVAAAGGTGRARLWDLAERVYPPGPPVPLAEAYRVRDARRLAALGIARPRGPEQPVEPVDVGPAGEPAVVDGVRGEWRVDPALLDAPFEGRAALLSPFDLLLHDRKRMADIFEFDYIIEMYKPAAKRRWGYYALPVLVGDRLVGKLDATSDVRAGVLRVHAVHEDEPWDPAVRVAVDRELDDLARWLELDLVRPR</sequence>
<keyword evidence="2" id="KW-1185">Reference proteome</keyword>